<feature type="transmembrane region" description="Helical" evidence="6">
    <location>
        <begin position="137"/>
        <end position="160"/>
    </location>
</feature>
<accession>A0A9P5YEV3</accession>
<feature type="transmembrane region" description="Helical" evidence="6">
    <location>
        <begin position="255"/>
        <end position="279"/>
    </location>
</feature>
<dbReference type="GO" id="GO:0004930">
    <property type="term" value="F:G protein-coupled receptor activity"/>
    <property type="evidence" value="ECO:0007669"/>
    <property type="project" value="TreeGrafter"/>
</dbReference>
<protein>
    <recommendedName>
        <fullName evidence="9">G-protein coupled receptors family 1 profile domain-containing protein</fullName>
    </recommendedName>
</protein>
<sequence>MSTIVPTSIPSDQMKGAIVVNVFAILSTFALASVVVRVIWLATRRLVSSSDTEPQEYVFFNTQLGRYAVCLLIGNMFNGVAGLIGVRWLVEGVITQGGLCTSQAILMQLGNWSTGYFTVTIAVHTFNSLVLRRRQSALICGSAITVGWITAAMLAAGPFIEPRLYRFGPAYGADGLSCGIRSVYLKAQFFFHLFPIFVASVLSAILYSIIFLVLRGTLNIRGGVRLTLDPNERWVTGGVTENYHRFVARIARSMLWYPIAYIALLLPYSIVRLLAISGFTVAFESLIFASVCWYLLGAVNVMLLYNTFRVLGPAFEGTRATRGDESFGVNEHLNRHSPSRLSEKRLSFNDKVMNYRYPTPPFQPGPLDYPYSSPKPPTNSLHSTDRQQTTSAQSFYSYPSSPSIGRSITPSAELNRMIASPEPSLHRSSVSTTQTLNHFRLGSTDSLGLPAPPRRTRSPVVHHPATQPTLERTLLQVRMVDGRWTPMDPQISRQASNQTFGRPNSITSATSVELGSPGWHSRDGSNGGYKKTIGSAVNPIFPISNPASPPSSPRVLSNPPRHSRSLSAVPMMSPASTNHQRAFRESLGGATVFGHTRASSSQAQVYYP</sequence>
<feature type="transmembrane region" description="Helical" evidence="6">
    <location>
        <begin position="109"/>
        <end position="130"/>
    </location>
</feature>
<keyword evidence="2 6" id="KW-0812">Transmembrane</keyword>
<reference evidence="7" key="1">
    <citation type="submission" date="2020-11" db="EMBL/GenBank/DDBJ databases">
        <authorList>
            <consortium name="DOE Joint Genome Institute"/>
            <person name="Ahrendt S."/>
            <person name="Riley R."/>
            <person name="Andreopoulos W."/>
            <person name="Labutti K."/>
            <person name="Pangilinan J."/>
            <person name="Ruiz-Duenas F.J."/>
            <person name="Barrasa J.M."/>
            <person name="Sanchez-Garcia M."/>
            <person name="Camarero S."/>
            <person name="Miyauchi S."/>
            <person name="Serrano A."/>
            <person name="Linde D."/>
            <person name="Babiker R."/>
            <person name="Drula E."/>
            <person name="Ayuso-Fernandez I."/>
            <person name="Pacheco R."/>
            <person name="Padilla G."/>
            <person name="Ferreira P."/>
            <person name="Barriuso J."/>
            <person name="Kellner H."/>
            <person name="Castanera R."/>
            <person name="Alfaro M."/>
            <person name="Ramirez L."/>
            <person name="Pisabarro A.G."/>
            <person name="Kuo A."/>
            <person name="Tritt A."/>
            <person name="Lipzen A."/>
            <person name="He G."/>
            <person name="Yan M."/>
            <person name="Ng V."/>
            <person name="Cullen D."/>
            <person name="Martin F."/>
            <person name="Rosso M.-N."/>
            <person name="Henrissat B."/>
            <person name="Hibbett D."/>
            <person name="Martinez A.T."/>
            <person name="Grigoriev I.V."/>
        </authorList>
    </citation>
    <scope>NUCLEOTIDE SEQUENCE</scope>
    <source>
        <strain evidence="7">CBS 247.69</strain>
    </source>
</reference>
<name>A0A9P5YEV3_9AGAR</name>
<dbReference type="SUPFAM" id="SSF81321">
    <property type="entry name" value="Family A G protein-coupled receptor-like"/>
    <property type="match status" value="1"/>
</dbReference>
<dbReference type="GO" id="GO:0007189">
    <property type="term" value="P:adenylate cyclase-activating G protein-coupled receptor signaling pathway"/>
    <property type="evidence" value="ECO:0007669"/>
    <property type="project" value="TreeGrafter"/>
</dbReference>
<gene>
    <name evidence="7" type="ORF">BDZ94DRAFT_1306142</name>
</gene>
<dbReference type="CDD" id="cd00637">
    <property type="entry name" value="7tm_classA_rhodopsin-like"/>
    <property type="match status" value="1"/>
</dbReference>
<feature type="compositionally biased region" description="Polar residues" evidence="5">
    <location>
        <begin position="378"/>
        <end position="408"/>
    </location>
</feature>
<feature type="transmembrane region" description="Helical" evidence="6">
    <location>
        <begin position="18"/>
        <end position="43"/>
    </location>
</feature>
<dbReference type="GO" id="GO:0005886">
    <property type="term" value="C:plasma membrane"/>
    <property type="evidence" value="ECO:0007669"/>
    <property type="project" value="TreeGrafter"/>
</dbReference>
<feature type="transmembrane region" description="Helical" evidence="6">
    <location>
        <begin position="285"/>
        <end position="305"/>
    </location>
</feature>
<comment type="subcellular location">
    <subcellularLocation>
        <location evidence="1">Membrane</location>
        <topology evidence="1">Multi-pass membrane protein</topology>
    </subcellularLocation>
</comment>
<comment type="caution">
    <text evidence="7">The sequence shown here is derived from an EMBL/GenBank/DDBJ whole genome shotgun (WGS) entry which is preliminary data.</text>
</comment>
<evidence type="ECO:0000313" key="8">
    <source>
        <dbReference type="Proteomes" id="UP000807353"/>
    </source>
</evidence>
<dbReference type="EMBL" id="MU150241">
    <property type="protein sequence ID" value="KAF9466546.1"/>
    <property type="molecule type" value="Genomic_DNA"/>
</dbReference>
<proteinExistence type="predicted"/>
<evidence type="ECO:0000256" key="4">
    <source>
        <dbReference type="ARBA" id="ARBA00023136"/>
    </source>
</evidence>
<evidence type="ECO:0000256" key="5">
    <source>
        <dbReference type="SAM" id="MobiDB-lite"/>
    </source>
</evidence>
<evidence type="ECO:0008006" key="9">
    <source>
        <dbReference type="Google" id="ProtNLM"/>
    </source>
</evidence>
<feature type="region of interest" description="Disordered" evidence="5">
    <location>
        <begin position="544"/>
        <end position="568"/>
    </location>
</feature>
<dbReference type="PANTHER" id="PTHR23112:SF37">
    <property type="entry name" value="G PROTEIN-COUPLED RECEPTOR GPR1"/>
    <property type="match status" value="1"/>
</dbReference>
<dbReference type="OrthoDB" id="100006at2759"/>
<evidence type="ECO:0000313" key="7">
    <source>
        <dbReference type="EMBL" id="KAF9466546.1"/>
    </source>
</evidence>
<evidence type="ECO:0000256" key="6">
    <source>
        <dbReference type="SAM" id="Phobius"/>
    </source>
</evidence>
<feature type="region of interest" description="Disordered" evidence="5">
    <location>
        <begin position="441"/>
        <end position="464"/>
    </location>
</feature>
<keyword evidence="8" id="KW-1185">Reference proteome</keyword>
<keyword evidence="3 6" id="KW-1133">Transmembrane helix</keyword>
<organism evidence="7 8">
    <name type="scientific">Collybia nuda</name>
    <dbReference type="NCBI Taxonomy" id="64659"/>
    <lineage>
        <taxon>Eukaryota</taxon>
        <taxon>Fungi</taxon>
        <taxon>Dikarya</taxon>
        <taxon>Basidiomycota</taxon>
        <taxon>Agaricomycotina</taxon>
        <taxon>Agaricomycetes</taxon>
        <taxon>Agaricomycetidae</taxon>
        <taxon>Agaricales</taxon>
        <taxon>Tricholomatineae</taxon>
        <taxon>Clitocybaceae</taxon>
        <taxon>Collybia</taxon>
    </lineage>
</organism>
<dbReference type="PANTHER" id="PTHR23112">
    <property type="entry name" value="G PROTEIN-COUPLED RECEPTOR 157-RELATED"/>
    <property type="match status" value="1"/>
</dbReference>
<evidence type="ECO:0000256" key="3">
    <source>
        <dbReference type="ARBA" id="ARBA00022989"/>
    </source>
</evidence>
<dbReference type="Proteomes" id="UP000807353">
    <property type="component" value="Unassembled WGS sequence"/>
</dbReference>
<keyword evidence="4 6" id="KW-0472">Membrane</keyword>
<evidence type="ECO:0000256" key="2">
    <source>
        <dbReference type="ARBA" id="ARBA00022692"/>
    </source>
</evidence>
<evidence type="ECO:0000256" key="1">
    <source>
        <dbReference type="ARBA" id="ARBA00004141"/>
    </source>
</evidence>
<dbReference type="AlphaFoldDB" id="A0A9P5YEV3"/>
<feature type="transmembrane region" description="Helical" evidence="6">
    <location>
        <begin position="64"/>
        <end position="89"/>
    </location>
</feature>
<feature type="region of interest" description="Disordered" evidence="5">
    <location>
        <begin position="365"/>
        <end position="408"/>
    </location>
</feature>
<feature type="transmembrane region" description="Helical" evidence="6">
    <location>
        <begin position="189"/>
        <end position="214"/>
    </location>
</feature>